<gene>
    <name evidence="2" type="ORF">COW36_16135</name>
</gene>
<dbReference type="Gene3D" id="2.60.40.3710">
    <property type="match status" value="1"/>
</dbReference>
<dbReference type="Gene3D" id="2.60.40.1120">
    <property type="entry name" value="Carboxypeptidase-like, regulatory domain"/>
    <property type="match status" value="1"/>
</dbReference>
<evidence type="ECO:0000313" key="3">
    <source>
        <dbReference type="Proteomes" id="UP000231019"/>
    </source>
</evidence>
<proteinExistence type="predicted"/>
<dbReference type="Pfam" id="PF13620">
    <property type="entry name" value="CarboxypepD_reg"/>
    <property type="match status" value="1"/>
</dbReference>
<sequence length="520" mass="56213">MQKRSLLILTCLLAACQTPQTPVIPSPTPSASPSAETTPSPLPSAEPSALPSIAPSAIPEPTPTPSFVPMPLPSLIPVASPNPNPWGEEYLADLTGRVFNELGQPLQGVKVKVFANAESQPPSVETLTDAEGWYRLKVPNGSLVKIYASASGYSSRSRIEVMKMGTLGHPFANRFDFGVNELEYIQALEQSSRSAMDASRPLALENAPEVIALQPELKQPVAANQTLTLTFNEPMDRDSVEKSLAIRALNNQKLAVDQLSSQDTFTGPGDSEQTSGSLIWTAEAFDFKWNPGDTVLMLQFKPGHAYPANHNQKDFPSLQLTWNAPGSTGLRDKSGASRTKNEFRLNEQISSQSVTFSIAPDLNPFQLKSLAYQTTGSGPVLVLSYNKTLWYETQSRIIAGGMADHFNLRGAEIQAPAEYPGNQGNATAQNAAKNYRVLITNPQSEIEPNLFSGTWFELGGQVVYDSTDPNHQRVLLQLPSTTRPELFQSGHEIALNGVISVLDPAGNPLTVGTPLKVTIP</sequence>
<accession>A0A2M7G1V5</accession>
<evidence type="ECO:0008006" key="4">
    <source>
        <dbReference type="Google" id="ProtNLM"/>
    </source>
</evidence>
<dbReference type="PROSITE" id="PS51257">
    <property type="entry name" value="PROKAR_LIPOPROTEIN"/>
    <property type="match status" value="1"/>
</dbReference>
<dbReference type="SUPFAM" id="SSF49464">
    <property type="entry name" value="Carboxypeptidase regulatory domain-like"/>
    <property type="match status" value="1"/>
</dbReference>
<dbReference type="AlphaFoldDB" id="A0A2M7G1V5"/>
<organism evidence="2 3">
    <name type="scientific">bacterium (Candidatus Blackallbacteria) CG17_big_fil_post_rev_8_21_14_2_50_48_46</name>
    <dbReference type="NCBI Taxonomy" id="2014261"/>
    <lineage>
        <taxon>Bacteria</taxon>
        <taxon>Candidatus Blackallbacteria</taxon>
    </lineage>
</organism>
<comment type="caution">
    <text evidence="2">The sequence shown here is derived from an EMBL/GenBank/DDBJ whole genome shotgun (WGS) entry which is preliminary data.</text>
</comment>
<dbReference type="EMBL" id="PFFQ01000046">
    <property type="protein sequence ID" value="PIW15732.1"/>
    <property type="molecule type" value="Genomic_DNA"/>
</dbReference>
<protein>
    <recommendedName>
        <fullName evidence="4">SbsA Ig-like domain-containing protein</fullName>
    </recommendedName>
</protein>
<dbReference type="Proteomes" id="UP000231019">
    <property type="component" value="Unassembled WGS sequence"/>
</dbReference>
<dbReference type="InterPro" id="IPR008969">
    <property type="entry name" value="CarboxyPept-like_regulatory"/>
</dbReference>
<evidence type="ECO:0000313" key="2">
    <source>
        <dbReference type="EMBL" id="PIW15732.1"/>
    </source>
</evidence>
<evidence type="ECO:0000256" key="1">
    <source>
        <dbReference type="SAM" id="MobiDB-lite"/>
    </source>
</evidence>
<reference evidence="2 3" key="1">
    <citation type="submission" date="2017-09" db="EMBL/GenBank/DDBJ databases">
        <title>Depth-based differentiation of microbial function through sediment-hosted aquifers and enrichment of novel symbionts in the deep terrestrial subsurface.</title>
        <authorList>
            <person name="Probst A.J."/>
            <person name="Ladd B."/>
            <person name="Jarett J.K."/>
            <person name="Geller-Mcgrath D.E."/>
            <person name="Sieber C.M."/>
            <person name="Emerson J.B."/>
            <person name="Anantharaman K."/>
            <person name="Thomas B.C."/>
            <person name="Malmstrom R."/>
            <person name="Stieglmeier M."/>
            <person name="Klingl A."/>
            <person name="Woyke T."/>
            <person name="Ryan C.M."/>
            <person name="Banfield J.F."/>
        </authorList>
    </citation>
    <scope>NUCLEOTIDE SEQUENCE [LARGE SCALE GENOMIC DNA]</scope>
    <source>
        <strain evidence="2">CG17_big_fil_post_rev_8_21_14_2_50_48_46</strain>
    </source>
</reference>
<name>A0A2M7G1V5_9BACT</name>
<feature type="compositionally biased region" description="Low complexity" evidence="1">
    <location>
        <begin position="31"/>
        <end position="57"/>
    </location>
</feature>
<feature type="region of interest" description="Disordered" evidence="1">
    <location>
        <begin position="20"/>
        <end position="65"/>
    </location>
</feature>